<name>A0A2A5T0B1_9GAMM</name>
<keyword evidence="2" id="KW-1185">Reference proteome</keyword>
<dbReference type="EMBL" id="NBYY01000034">
    <property type="protein sequence ID" value="PCS21548.1"/>
    <property type="molecule type" value="Genomic_DNA"/>
</dbReference>
<accession>A0A2A5T0B1</accession>
<evidence type="ECO:0000313" key="2">
    <source>
        <dbReference type="Proteomes" id="UP000219020"/>
    </source>
</evidence>
<dbReference type="AlphaFoldDB" id="A0A2A5T0B1"/>
<organism evidence="1 2">
    <name type="scientific">Candidatus Enterovibrio escicola</name>
    <dbReference type="NCBI Taxonomy" id="1927127"/>
    <lineage>
        <taxon>Bacteria</taxon>
        <taxon>Pseudomonadati</taxon>
        <taxon>Pseudomonadota</taxon>
        <taxon>Gammaproteobacteria</taxon>
        <taxon>Vibrionales</taxon>
        <taxon>Vibrionaceae</taxon>
        <taxon>Enterovibrio</taxon>
    </lineage>
</organism>
<gene>
    <name evidence="1" type="ORF">BTN49_3089</name>
</gene>
<reference evidence="2" key="1">
    <citation type="submission" date="2017-04" db="EMBL/GenBank/DDBJ databases">
        <title>Genome evolution of the luminous symbionts of deep sea anglerfish.</title>
        <authorList>
            <person name="Hendry T.A."/>
        </authorList>
    </citation>
    <scope>NUCLEOTIDE SEQUENCE [LARGE SCALE GENOMIC DNA]</scope>
</reference>
<proteinExistence type="predicted"/>
<comment type="caution">
    <text evidence="1">The sequence shown here is derived from an EMBL/GenBank/DDBJ whole genome shotgun (WGS) entry which is preliminary data.</text>
</comment>
<dbReference type="Proteomes" id="UP000219020">
    <property type="component" value="Unassembled WGS sequence"/>
</dbReference>
<dbReference type="RefSeq" id="WP_097357300.1">
    <property type="nucleotide sequence ID" value="NZ_CAWPEH010000032.1"/>
</dbReference>
<evidence type="ECO:0000313" key="1">
    <source>
        <dbReference type="EMBL" id="PCS21548.1"/>
    </source>
</evidence>
<protein>
    <submittedName>
        <fullName evidence="1">Mobile element protein</fullName>
    </submittedName>
</protein>
<sequence length="59" mass="6815">MEKNRGYHKRLLAETAIFRYKQLPNPKLTLSDYSTQVGVALVNMQAMNKVLRLGIPIRQ</sequence>